<keyword evidence="2" id="KW-1185">Reference proteome</keyword>
<reference evidence="1 2" key="1">
    <citation type="submission" date="2023-09" db="EMBL/GenBank/DDBJ databases">
        <authorList>
            <person name="Rey-Velasco X."/>
        </authorList>
    </citation>
    <scope>NUCLEOTIDE SEQUENCE [LARGE SCALE GENOMIC DNA]</scope>
    <source>
        <strain evidence="1 2">W345</strain>
    </source>
</reference>
<name>A0ABU2WF72_9GAMM</name>
<accession>A0ABU2WF72</accession>
<dbReference type="NCBIfam" id="TIGR01635">
    <property type="entry name" value="tail_comp_S"/>
    <property type="match status" value="1"/>
</dbReference>
<gene>
    <name evidence="1" type="ORF">RM530_03955</name>
</gene>
<sequence>MAGARYTIEFDGTLASNALSRAMALLGDITPIMRDYGEYLLISHRDRFERQVSPAGKPWAPLSPEYQAQKKKNASRILVLEGFLAGTLRYNAGPDGLEFGTNRPYGAVMQYGAAQGVFGRTRRGGPIPRGDIPARPWLGHSAADDRELVDITQDHLQIAIDAKP</sequence>
<dbReference type="InterPro" id="IPR006522">
    <property type="entry name" value="Phage_virion_morphogenesis"/>
</dbReference>
<dbReference type="EMBL" id="JAVRIC010000004">
    <property type="protein sequence ID" value="MDT0496519.1"/>
    <property type="molecule type" value="Genomic_DNA"/>
</dbReference>
<dbReference type="Pfam" id="PF05069">
    <property type="entry name" value="Phage_tail_S"/>
    <property type="match status" value="1"/>
</dbReference>
<comment type="caution">
    <text evidence="1">The sequence shown here is derived from an EMBL/GenBank/DDBJ whole genome shotgun (WGS) entry which is preliminary data.</text>
</comment>
<evidence type="ECO:0000313" key="1">
    <source>
        <dbReference type="EMBL" id="MDT0496519.1"/>
    </source>
</evidence>
<organism evidence="1 2">
    <name type="scientific">Banduia mediterranea</name>
    <dbReference type="NCBI Taxonomy" id="3075609"/>
    <lineage>
        <taxon>Bacteria</taxon>
        <taxon>Pseudomonadati</taxon>
        <taxon>Pseudomonadota</taxon>
        <taxon>Gammaproteobacteria</taxon>
        <taxon>Nevskiales</taxon>
        <taxon>Algiphilaceae</taxon>
        <taxon>Banduia</taxon>
    </lineage>
</organism>
<dbReference type="Proteomes" id="UP001254608">
    <property type="component" value="Unassembled WGS sequence"/>
</dbReference>
<evidence type="ECO:0000313" key="2">
    <source>
        <dbReference type="Proteomes" id="UP001254608"/>
    </source>
</evidence>
<protein>
    <submittedName>
        <fullName evidence="1">Phage virion morphogenesis protein</fullName>
    </submittedName>
</protein>
<dbReference type="RefSeq" id="WP_311363911.1">
    <property type="nucleotide sequence ID" value="NZ_JAVRIC010000004.1"/>
</dbReference>
<proteinExistence type="predicted"/>